<dbReference type="Proteomes" id="UP000054018">
    <property type="component" value="Unassembled WGS sequence"/>
</dbReference>
<organism evidence="1 2">
    <name type="scientific">Pisolithus microcarpus 441</name>
    <dbReference type="NCBI Taxonomy" id="765257"/>
    <lineage>
        <taxon>Eukaryota</taxon>
        <taxon>Fungi</taxon>
        <taxon>Dikarya</taxon>
        <taxon>Basidiomycota</taxon>
        <taxon>Agaricomycotina</taxon>
        <taxon>Agaricomycetes</taxon>
        <taxon>Agaricomycetidae</taxon>
        <taxon>Boletales</taxon>
        <taxon>Sclerodermatineae</taxon>
        <taxon>Pisolithaceae</taxon>
        <taxon>Pisolithus</taxon>
    </lineage>
</organism>
<evidence type="ECO:0000313" key="2">
    <source>
        <dbReference type="Proteomes" id="UP000054018"/>
    </source>
</evidence>
<protein>
    <submittedName>
        <fullName evidence="1">Uncharacterized protein</fullName>
    </submittedName>
</protein>
<keyword evidence="2" id="KW-1185">Reference proteome</keyword>
<reference evidence="1 2" key="1">
    <citation type="submission" date="2014-04" db="EMBL/GenBank/DDBJ databases">
        <authorList>
            <consortium name="DOE Joint Genome Institute"/>
            <person name="Kuo A."/>
            <person name="Kohler A."/>
            <person name="Costa M.D."/>
            <person name="Nagy L.G."/>
            <person name="Floudas D."/>
            <person name="Copeland A."/>
            <person name="Barry K.W."/>
            <person name="Cichocki N."/>
            <person name="Veneault-Fourrey C."/>
            <person name="LaButti K."/>
            <person name="Lindquist E.A."/>
            <person name="Lipzen A."/>
            <person name="Lundell T."/>
            <person name="Morin E."/>
            <person name="Murat C."/>
            <person name="Sun H."/>
            <person name="Tunlid A."/>
            <person name="Henrissat B."/>
            <person name="Grigoriev I.V."/>
            <person name="Hibbett D.S."/>
            <person name="Martin F."/>
            <person name="Nordberg H.P."/>
            <person name="Cantor M.N."/>
            <person name="Hua S.X."/>
        </authorList>
    </citation>
    <scope>NUCLEOTIDE SEQUENCE [LARGE SCALE GENOMIC DNA]</scope>
    <source>
        <strain evidence="1 2">441</strain>
    </source>
</reference>
<evidence type="ECO:0000313" key="1">
    <source>
        <dbReference type="EMBL" id="KIK19456.1"/>
    </source>
</evidence>
<dbReference type="EMBL" id="KN833783">
    <property type="protein sequence ID" value="KIK19456.1"/>
    <property type="molecule type" value="Genomic_DNA"/>
</dbReference>
<gene>
    <name evidence="1" type="ORF">PISMIDRAFT_625040</name>
</gene>
<sequence length="107" mass="12103">MGYAQVSCVTVSPLLLSVHPNPPSDRGVLSALVYNQFGRMRADREFLSKGRTHCFLCLHRREVKVLHIKRSYGAQLSPIKVNDSIAEPKAQTRSQGKWKCAPYQYIT</sequence>
<dbReference type="AlphaFoldDB" id="A0A0C9YS41"/>
<name>A0A0C9YS41_9AGAM</name>
<dbReference type="HOGENOM" id="CLU_2211032_0_0_1"/>
<reference evidence="2" key="2">
    <citation type="submission" date="2015-01" db="EMBL/GenBank/DDBJ databases">
        <title>Evolutionary Origins and Diversification of the Mycorrhizal Mutualists.</title>
        <authorList>
            <consortium name="DOE Joint Genome Institute"/>
            <consortium name="Mycorrhizal Genomics Consortium"/>
            <person name="Kohler A."/>
            <person name="Kuo A."/>
            <person name="Nagy L.G."/>
            <person name="Floudas D."/>
            <person name="Copeland A."/>
            <person name="Barry K.W."/>
            <person name="Cichocki N."/>
            <person name="Veneault-Fourrey C."/>
            <person name="LaButti K."/>
            <person name="Lindquist E.A."/>
            <person name="Lipzen A."/>
            <person name="Lundell T."/>
            <person name="Morin E."/>
            <person name="Murat C."/>
            <person name="Riley R."/>
            <person name="Ohm R."/>
            <person name="Sun H."/>
            <person name="Tunlid A."/>
            <person name="Henrissat B."/>
            <person name="Grigoriev I.V."/>
            <person name="Hibbett D.S."/>
            <person name="Martin F."/>
        </authorList>
    </citation>
    <scope>NUCLEOTIDE SEQUENCE [LARGE SCALE GENOMIC DNA]</scope>
    <source>
        <strain evidence="2">441</strain>
    </source>
</reference>
<accession>A0A0C9YS41</accession>
<proteinExistence type="predicted"/>